<dbReference type="OrthoDB" id="8220556at2"/>
<dbReference type="eggNOG" id="ENOG5031CUV">
    <property type="taxonomic scope" value="Bacteria"/>
</dbReference>
<keyword evidence="2" id="KW-1185">Reference proteome</keyword>
<accession>M4Z2Y7</accession>
<sequence>MRLAYPTRDCGFALHWARANVASGKAWGIGYPSFIPAATIGAPFKVGGDFCRWIETPDQYGLRFVGFADNIAPRSVRHTGWFLDDEGMGEKARGVVFRLPSRNGRALLVAGIADPYNNGPAIVSFEATEDETTAAIWADHLADRYAAAERDYQRVTSARARFDELADHISGERKQCLALIAELKPRMRSFGPATCKALRGAVADLLESIGQARQERAGIFDAFGSHPAWES</sequence>
<reference evidence="1 2" key="1">
    <citation type="journal article" date="2013" name="Appl. Environ. Microbiol.">
        <title>Genome analysis suggests that the soil oligotrophic bacterium Agromonas oligotrophica (Bradyrhizobium oligotrophicum) is a nitrogen-fixing symbiont of Aeschynomene indica.</title>
        <authorList>
            <person name="Okubo T."/>
            <person name="Fukushima S."/>
            <person name="Itakura M."/>
            <person name="Oshima K."/>
            <person name="Longtonglang A."/>
            <person name="Teaumroong N."/>
            <person name="Mitsui H."/>
            <person name="Hattori M."/>
            <person name="Hattori R."/>
            <person name="Hattori T."/>
            <person name="Minamisawa K."/>
        </authorList>
    </citation>
    <scope>NUCLEOTIDE SEQUENCE [LARGE SCALE GENOMIC DNA]</scope>
    <source>
        <strain evidence="1 2">S58</strain>
    </source>
</reference>
<evidence type="ECO:0000313" key="2">
    <source>
        <dbReference type="Proteomes" id="UP000011841"/>
    </source>
</evidence>
<dbReference type="PATRIC" id="fig|1245469.3.peg.1692"/>
<organism evidence="1 2">
    <name type="scientific">Bradyrhizobium oligotrophicum S58</name>
    <dbReference type="NCBI Taxonomy" id="1245469"/>
    <lineage>
        <taxon>Bacteria</taxon>
        <taxon>Pseudomonadati</taxon>
        <taxon>Pseudomonadota</taxon>
        <taxon>Alphaproteobacteria</taxon>
        <taxon>Hyphomicrobiales</taxon>
        <taxon>Nitrobacteraceae</taxon>
        <taxon>Bradyrhizobium</taxon>
    </lineage>
</organism>
<name>M4Z2Y7_9BRAD</name>
<gene>
    <name evidence="1" type="ORF">S58_16600</name>
</gene>
<dbReference type="KEGG" id="aol:S58_16600"/>
<protein>
    <submittedName>
        <fullName evidence="1">Uncharacterized protein</fullName>
    </submittedName>
</protein>
<dbReference type="STRING" id="1245469.S58_16600"/>
<dbReference type="HOGENOM" id="CLU_1197925_0_0_5"/>
<proteinExistence type="predicted"/>
<dbReference type="AlphaFoldDB" id="M4Z2Y7"/>
<dbReference type="Proteomes" id="UP000011841">
    <property type="component" value="Chromosome"/>
</dbReference>
<evidence type="ECO:0000313" key="1">
    <source>
        <dbReference type="EMBL" id="BAM87668.1"/>
    </source>
</evidence>
<dbReference type="EMBL" id="AP012603">
    <property type="protein sequence ID" value="BAM87668.1"/>
    <property type="molecule type" value="Genomic_DNA"/>
</dbReference>